<dbReference type="PANTHER" id="PTHR31448:SF3">
    <property type="entry name" value="MYOSIN-BINDING PROTEIN 2"/>
    <property type="match status" value="1"/>
</dbReference>
<dbReference type="GO" id="GO:0080115">
    <property type="term" value="F:myosin XI tail binding"/>
    <property type="evidence" value="ECO:0007669"/>
    <property type="project" value="UniProtKB-ARBA"/>
</dbReference>
<feature type="region of interest" description="Disordered" evidence="6">
    <location>
        <begin position="620"/>
        <end position="644"/>
    </location>
</feature>
<sequence>MAPNRFATMLHRSTHRMAFLLIYTVLEWILIALLLLSAIFSYLIAKFASFFGLKPPCILCTRVDHLFQPGKGQSSYRDLLCDSHAGEISKLGFCSKHRRLSDAGDMCEDCAGSGFDGPDRSVALLSRMKRNEQKQKDLLCSCCGVVHESGVYSSYKILKIEPWDVLECAHEDRSVKEEMKEDKDGAVGQAKAELGREIPSAYTEEIEEHKAKGGEKEGDSKGETLRPSSCDVMEDASVAILALPLEKIADEERLLPIELIDSSTMMRCLPRVHVADGIMLQRGAAEHESATIDIGKFSEEQSFTASSDDSEERQASPATDVLAVLECGSNVPMVTNEPSEDISFDDGNIIPQEAIDAELGPIMIAEEFEERQACEEESKVNEEVNCEISIGSDICDQEQIEHAQIHESIPELEFPQDQSLESFNEKNDREIVTETEPLKRTARQVKHLAISPFLNEIVEEGMPETPTTPYSIEGFPVLPKRFLLERRESGTESLDGSIASDLDNMEPLTLDRLKAALKAERKSLIALYAELEEERSASAIAANQTMAMITRLQEEKAAMQMEALHYQRMMEEQSEYDQEALQLLNELMMKREKEKQELEEELELYHEKVLMYEALERSKKSGSKEKGGRSGTASGLSSSEDSDDLSFEFCEGEERIPHERKKNTSSPDILSYVENANTLDGYLNEFEENRLSILKKLKALVEKLFKMDDEDDFSDPETTKHCWVENGHGVNGECKLLSDDIYCGSINCSSCDLQTNGKLHGEERSAVIQGKSLLPLFDAISLESEEKVSTKDDSIDSYSPDSVAKFAVGHKQLAVAEEIDQVYKRLQALEADRDFIKHSISSLKKGKKGMNLLQEILQNLHDLRRVQLPATNSDF</sequence>
<evidence type="ECO:0000256" key="2">
    <source>
        <dbReference type="ARBA" id="ARBA00022692"/>
    </source>
</evidence>
<evidence type="ECO:0000256" key="5">
    <source>
        <dbReference type="SAM" id="Coils"/>
    </source>
</evidence>
<evidence type="ECO:0000256" key="1">
    <source>
        <dbReference type="ARBA" id="ARBA00004167"/>
    </source>
</evidence>
<comment type="subcellular location">
    <subcellularLocation>
        <location evidence="1">Membrane</location>
        <topology evidence="1">Single-pass membrane protein</topology>
    </subcellularLocation>
</comment>
<keyword evidence="10" id="KW-1185">Reference proteome</keyword>
<organism evidence="9 10">
    <name type="scientific">Dendrobium nobile</name>
    <name type="common">Orchid</name>
    <dbReference type="NCBI Taxonomy" id="94219"/>
    <lineage>
        <taxon>Eukaryota</taxon>
        <taxon>Viridiplantae</taxon>
        <taxon>Streptophyta</taxon>
        <taxon>Embryophyta</taxon>
        <taxon>Tracheophyta</taxon>
        <taxon>Spermatophyta</taxon>
        <taxon>Magnoliopsida</taxon>
        <taxon>Liliopsida</taxon>
        <taxon>Asparagales</taxon>
        <taxon>Orchidaceae</taxon>
        <taxon>Epidendroideae</taxon>
        <taxon>Malaxideae</taxon>
        <taxon>Dendrobiinae</taxon>
        <taxon>Dendrobium</taxon>
    </lineage>
</organism>
<name>A0A8T3AHX8_DENNO</name>
<gene>
    <name evidence="9" type="ORF">KFK09_022033</name>
</gene>
<dbReference type="PANTHER" id="PTHR31448">
    <property type="entry name" value="MYOSIN-BINDING PROTEIN 2"/>
    <property type="match status" value="1"/>
</dbReference>
<proteinExistence type="predicted"/>
<evidence type="ECO:0000259" key="8">
    <source>
        <dbReference type="PROSITE" id="PS51775"/>
    </source>
</evidence>
<dbReference type="GO" id="GO:0016020">
    <property type="term" value="C:membrane"/>
    <property type="evidence" value="ECO:0007669"/>
    <property type="project" value="UniProtKB-SubCell"/>
</dbReference>
<keyword evidence="3 7" id="KW-1133">Transmembrane helix</keyword>
<feature type="coiled-coil region" evidence="5">
    <location>
        <begin position="514"/>
        <end position="615"/>
    </location>
</feature>
<dbReference type="InterPro" id="IPR007656">
    <property type="entry name" value="GTD-bd"/>
</dbReference>
<evidence type="ECO:0000256" key="3">
    <source>
        <dbReference type="ARBA" id="ARBA00022989"/>
    </source>
</evidence>
<feature type="region of interest" description="Disordered" evidence="6">
    <location>
        <begin position="207"/>
        <end position="228"/>
    </location>
</feature>
<accession>A0A8T3AHX8</accession>
<dbReference type="Pfam" id="PF04576">
    <property type="entry name" value="Zein-binding"/>
    <property type="match status" value="1"/>
</dbReference>
<evidence type="ECO:0000256" key="4">
    <source>
        <dbReference type="ARBA" id="ARBA00023136"/>
    </source>
</evidence>
<comment type="caution">
    <text evidence="9">The sequence shown here is derived from an EMBL/GenBank/DDBJ whole genome shotgun (WGS) entry which is preliminary data.</text>
</comment>
<keyword evidence="4 7" id="KW-0472">Membrane</keyword>
<feature type="transmembrane region" description="Helical" evidence="7">
    <location>
        <begin position="20"/>
        <end position="45"/>
    </location>
</feature>
<feature type="region of interest" description="Disordered" evidence="6">
    <location>
        <begin position="291"/>
        <end position="317"/>
    </location>
</feature>
<feature type="compositionally biased region" description="Basic and acidic residues" evidence="6">
    <location>
        <begin position="207"/>
        <end position="224"/>
    </location>
</feature>
<evidence type="ECO:0000313" key="10">
    <source>
        <dbReference type="Proteomes" id="UP000829196"/>
    </source>
</evidence>
<dbReference type="EMBL" id="JAGYWB010000016">
    <property type="protein sequence ID" value="KAI0495730.1"/>
    <property type="molecule type" value="Genomic_DNA"/>
</dbReference>
<dbReference type="Proteomes" id="UP000829196">
    <property type="component" value="Unassembled WGS sequence"/>
</dbReference>
<dbReference type="PROSITE" id="PS51775">
    <property type="entry name" value="GTD_BINDING"/>
    <property type="match status" value="1"/>
</dbReference>
<dbReference type="OrthoDB" id="1888939at2759"/>
<evidence type="ECO:0000256" key="6">
    <source>
        <dbReference type="SAM" id="MobiDB-lite"/>
    </source>
</evidence>
<reference evidence="9" key="1">
    <citation type="journal article" date="2022" name="Front. Genet.">
        <title>Chromosome-Scale Assembly of the Dendrobium nobile Genome Provides Insights Into the Molecular Mechanism of the Biosynthesis of the Medicinal Active Ingredient of Dendrobium.</title>
        <authorList>
            <person name="Xu Q."/>
            <person name="Niu S.-C."/>
            <person name="Li K.-L."/>
            <person name="Zheng P.-J."/>
            <person name="Zhang X.-J."/>
            <person name="Jia Y."/>
            <person name="Liu Y."/>
            <person name="Niu Y.-X."/>
            <person name="Yu L.-H."/>
            <person name="Chen D.-F."/>
            <person name="Zhang G.-Q."/>
        </authorList>
    </citation>
    <scope>NUCLEOTIDE SEQUENCE</scope>
    <source>
        <tissue evidence="9">Leaf</tissue>
    </source>
</reference>
<evidence type="ECO:0000256" key="7">
    <source>
        <dbReference type="SAM" id="Phobius"/>
    </source>
</evidence>
<dbReference type="SMR" id="A0A8T3AHX8"/>
<keyword evidence="5" id="KW-0175">Coiled coil</keyword>
<protein>
    <recommendedName>
        <fullName evidence="8">GTD-binding domain-containing protein</fullName>
    </recommendedName>
</protein>
<dbReference type="InterPro" id="IPR039306">
    <property type="entry name" value="MYOB"/>
</dbReference>
<keyword evidence="2 7" id="KW-0812">Transmembrane</keyword>
<evidence type="ECO:0000313" key="9">
    <source>
        <dbReference type="EMBL" id="KAI0495730.1"/>
    </source>
</evidence>
<dbReference type="AlphaFoldDB" id="A0A8T3AHX8"/>
<feature type="domain" description="GTD-binding" evidence="8">
    <location>
        <begin position="508"/>
        <end position="606"/>
    </location>
</feature>